<evidence type="ECO:0000313" key="2">
    <source>
        <dbReference type="EMBL" id="AQA29296.1"/>
    </source>
</evidence>
<dbReference type="EMBL" id="KX943125">
    <property type="protein sequence ID" value="AQA29296.1"/>
    <property type="molecule type" value="Genomic_DNA"/>
</dbReference>
<feature type="signal peptide" evidence="1">
    <location>
        <begin position="1"/>
        <end position="24"/>
    </location>
</feature>
<sequence>MYIPALLTAAFVLLAFASEQATQGEECGECGDHLQNYGGGGGHGGGSGRYNYDSYTGYNFHSSCKDGQTGSWDGHQMRCNEQQWQYHVNGQWHTWSSSSQSYNYQSSDEYGNHNSGSHSSHTANTAGGFYKGSFSVSNQIPLHFDNDQYSIPLNTLYPYDTTCSQIKFPDNDPCEDCEWQIQKVQCQAFSDPQGKKPVGDLFGYNNGCDFGTPTKVFAVLCTVS</sequence>
<organism evidence="2">
    <name type="scientific">Passalora fulva</name>
    <name type="common">Tomato leaf mold</name>
    <name type="synonym">Cladosporium fulvum</name>
    <dbReference type="NCBI Taxonomy" id="5499"/>
    <lineage>
        <taxon>Eukaryota</taxon>
        <taxon>Fungi</taxon>
        <taxon>Dikarya</taxon>
        <taxon>Ascomycota</taxon>
        <taxon>Pezizomycotina</taxon>
        <taxon>Dothideomycetes</taxon>
        <taxon>Dothideomycetidae</taxon>
        <taxon>Mycosphaerellales</taxon>
        <taxon>Mycosphaerellaceae</taxon>
        <taxon>Fulvia</taxon>
    </lineage>
</organism>
<keyword evidence="1" id="KW-0732">Signal</keyword>
<name>A0A1P8YXR0_PASFU</name>
<protein>
    <submittedName>
        <fullName evidence="2">Uncharacterized protein</fullName>
    </submittedName>
</protein>
<proteinExistence type="predicted"/>
<dbReference type="AlphaFoldDB" id="A0A1P8YXR0"/>
<evidence type="ECO:0000256" key="1">
    <source>
        <dbReference type="SAM" id="SignalP"/>
    </source>
</evidence>
<accession>A0A1P8YXR0</accession>
<feature type="chain" id="PRO_5012998513" evidence="1">
    <location>
        <begin position="25"/>
        <end position="224"/>
    </location>
</feature>
<reference evidence="2" key="1">
    <citation type="submission" date="2016-10" db="EMBL/GenBank/DDBJ databases">
        <title>Novel effectors identified in the apoplast of Cladosporium fulvum-infected tomato.</title>
        <authorList>
            <person name="Mesarich C.H."/>
            <person name="de Wit P.J.G.M."/>
        </authorList>
    </citation>
    <scope>NUCLEOTIDE SEQUENCE</scope>
    <source>
        <strain evidence="2">0WU</strain>
    </source>
</reference>